<name>A0A432W5R6_9GAMM</name>
<feature type="transmembrane region" description="Helical" evidence="2">
    <location>
        <begin position="104"/>
        <end position="124"/>
    </location>
</feature>
<sequence>MTEQIPPKTDSEPESVAPSTESEAEDTGDGLLANASALISEYRAVATSHFKLAALETKKAGESLVLIVALGVISGVLAVTSWLAMVAAATLALIELTALSPAGAIFLMAALNILIALGLLVVIFRQSRALLFSAIASNLAPDKEQTDA</sequence>
<keyword evidence="2" id="KW-0472">Membrane</keyword>
<dbReference type="RefSeq" id="WP_126802023.1">
    <property type="nucleotide sequence ID" value="NZ_PIPL01000001.1"/>
</dbReference>
<dbReference type="Proteomes" id="UP000288293">
    <property type="component" value="Unassembled WGS sequence"/>
</dbReference>
<organism evidence="3 4">
    <name type="scientific">Aliidiomarina minuta</name>
    <dbReference type="NCBI Taxonomy" id="880057"/>
    <lineage>
        <taxon>Bacteria</taxon>
        <taxon>Pseudomonadati</taxon>
        <taxon>Pseudomonadota</taxon>
        <taxon>Gammaproteobacteria</taxon>
        <taxon>Alteromonadales</taxon>
        <taxon>Idiomarinaceae</taxon>
        <taxon>Aliidiomarina</taxon>
    </lineage>
</organism>
<evidence type="ECO:0000313" key="3">
    <source>
        <dbReference type="EMBL" id="RUO25326.1"/>
    </source>
</evidence>
<feature type="region of interest" description="Disordered" evidence="1">
    <location>
        <begin position="1"/>
        <end position="27"/>
    </location>
</feature>
<evidence type="ECO:0000256" key="2">
    <source>
        <dbReference type="SAM" id="Phobius"/>
    </source>
</evidence>
<dbReference type="OrthoDB" id="5573946at2"/>
<dbReference type="AlphaFoldDB" id="A0A432W5R6"/>
<gene>
    <name evidence="3" type="ORF">CWE09_00905</name>
</gene>
<keyword evidence="4" id="KW-1185">Reference proteome</keyword>
<accession>A0A432W5R6</accession>
<comment type="caution">
    <text evidence="3">The sequence shown here is derived from an EMBL/GenBank/DDBJ whole genome shotgun (WGS) entry which is preliminary data.</text>
</comment>
<reference evidence="3 4" key="1">
    <citation type="journal article" date="2011" name="Front. Microbiol.">
        <title>Genomic signatures of strain selection and enhancement in Bacillus atrophaeus var. globigii, a historical biowarfare simulant.</title>
        <authorList>
            <person name="Gibbons H.S."/>
            <person name="Broomall S.M."/>
            <person name="McNew L.A."/>
            <person name="Daligault H."/>
            <person name="Chapman C."/>
            <person name="Bruce D."/>
            <person name="Karavis M."/>
            <person name="Krepps M."/>
            <person name="McGregor P.A."/>
            <person name="Hong C."/>
            <person name="Park K.H."/>
            <person name="Akmal A."/>
            <person name="Feldman A."/>
            <person name="Lin J.S."/>
            <person name="Chang W.E."/>
            <person name="Higgs B.W."/>
            <person name="Demirev P."/>
            <person name="Lindquist J."/>
            <person name="Liem A."/>
            <person name="Fochler E."/>
            <person name="Read T.D."/>
            <person name="Tapia R."/>
            <person name="Johnson S."/>
            <person name="Bishop-Lilly K.A."/>
            <person name="Detter C."/>
            <person name="Han C."/>
            <person name="Sozhamannan S."/>
            <person name="Rosenzweig C.N."/>
            <person name="Skowronski E.W."/>
        </authorList>
    </citation>
    <scope>NUCLEOTIDE SEQUENCE [LARGE SCALE GENOMIC DNA]</scope>
    <source>
        <strain evidence="3 4">MLST1</strain>
    </source>
</reference>
<evidence type="ECO:0000313" key="4">
    <source>
        <dbReference type="Proteomes" id="UP000288293"/>
    </source>
</evidence>
<proteinExistence type="predicted"/>
<keyword evidence="2" id="KW-0812">Transmembrane</keyword>
<feature type="transmembrane region" description="Helical" evidence="2">
    <location>
        <begin position="64"/>
        <end position="92"/>
    </location>
</feature>
<protein>
    <recommendedName>
        <fullName evidence="5">Phage holin family protein</fullName>
    </recommendedName>
</protein>
<keyword evidence="2" id="KW-1133">Transmembrane helix</keyword>
<evidence type="ECO:0008006" key="5">
    <source>
        <dbReference type="Google" id="ProtNLM"/>
    </source>
</evidence>
<dbReference type="EMBL" id="PIPL01000001">
    <property type="protein sequence ID" value="RUO25326.1"/>
    <property type="molecule type" value="Genomic_DNA"/>
</dbReference>
<evidence type="ECO:0000256" key="1">
    <source>
        <dbReference type="SAM" id="MobiDB-lite"/>
    </source>
</evidence>